<comment type="caution">
    <text evidence="3">The sequence shown here is derived from an EMBL/GenBank/DDBJ whole genome shotgun (WGS) entry which is preliminary data.</text>
</comment>
<dbReference type="AlphaFoldDB" id="A0A2L2XF37"/>
<name>A0A2L2XF37_9FIRM</name>
<feature type="region of interest" description="Disordered" evidence="1">
    <location>
        <begin position="1"/>
        <end position="26"/>
    </location>
</feature>
<evidence type="ECO:0000259" key="2">
    <source>
        <dbReference type="Pfam" id="PF13699"/>
    </source>
</evidence>
<gene>
    <name evidence="3" type="ORF">DCCM_4090</name>
</gene>
<evidence type="ECO:0000313" key="4">
    <source>
        <dbReference type="Proteomes" id="UP000239549"/>
    </source>
</evidence>
<dbReference type="EMBL" id="BFAV01000155">
    <property type="protein sequence ID" value="GBF34969.1"/>
    <property type="molecule type" value="Genomic_DNA"/>
</dbReference>
<evidence type="ECO:0000313" key="3">
    <source>
        <dbReference type="EMBL" id="GBF34969.1"/>
    </source>
</evidence>
<feature type="domain" description="eCIS core" evidence="2">
    <location>
        <begin position="104"/>
        <end position="168"/>
    </location>
</feature>
<organism evidence="3 4">
    <name type="scientific">Desulfocucumis palustris</name>
    <dbReference type="NCBI Taxonomy" id="1898651"/>
    <lineage>
        <taxon>Bacteria</taxon>
        <taxon>Bacillati</taxon>
        <taxon>Bacillota</taxon>
        <taxon>Clostridia</taxon>
        <taxon>Eubacteriales</taxon>
        <taxon>Desulfocucumaceae</taxon>
        <taxon>Desulfocucumis</taxon>
    </lineage>
</organism>
<protein>
    <submittedName>
        <fullName evidence="3">Beta-N-acetylglucosaminidase</fullName>
    </submittedName>
</protein>
<accession>A0A2L2XF37</accession>
<feature type="compositionally biased region" description="Basic and acidic residues" evidence="1">
    <location>
        <begin position="1"/>
        <end position="13"/>
    </location>
</feature>
<dbReference type="OrthoDB" id="9153660at2"/>
<reference evidence="4" key="1">
    <citation type="submission" date="2018-02" db="EMBL/GenBank/DDBJ databases">
        <title>Genome sequence of Desulfocucumis palustris strain NAW-5.</title>
        <authorList>
            <person name="Watanabe M."/>
            <person name="Kojima H."/>
            <person name="Fukui M."/>
        </authorList>
    </citation>
    <scope>NUCLEOTIDE SEQUENCE [LARGE SCALE GENOMIC DNA]</scope>
    <source>
        <strain evidence="4">NAW-5</strain>
    </source>
</reference>
<sequence length="517" mass="58685">MRSQIDKNNKEPNKNQMPQTKAPGNILTQQMNPSAIIQRAENTPELLSPQNILQLQQAIGNQASIRLLSGMVQRQSENEKGNEAIIQNAKEGLHSPSSALPYEGQIQKSFGQHDISQIHAHIGPKATESASAINALAYATGNHVVFAGRPNLHTVAHEVAHVVQQRHGVYLQGGVGKTGDIYEQQADAVARRVTKGQSAEDLLASCPQEIIDTSSNVIQRIYIKRGTKYEWSEQVPTSGYVKTSERYNDGSHGEDDVYVLPEEIIEKDNGKEKEEEKITEIKKEEEIKIDEEKRGKLYKCIDFLYEKFQNQSTEKATQIIYQWLRKTGETRSITWNEAVNVLPYSLDKLGSSDIDSFLLMLTAFDDKEIEELFPLVSDLYKVMVEVLNNQDDIKMKTDYTDFFYGEMIRANTAFEKIKKGEFEGGGADIKFILKLIIGYEKEFGTEAEWNFGDEYFSKELAVRARGFYKLLADLAEAVINLPKSERKKLNEKFIEDLLGYQQFQCHNNCVKKLKSYM</sequence>
<dbReference type="RefSeq" id="WP_104373113.1">
    <property type="nucleotide sequence ID" value="NZ_BFAV01000155.1"/>
</dbReference>
<proteinExistence type="predicted"/>
<keyword evidence="4" id="KW-1185">Reference proteome</keyword>
<dbReference type="InterPro" id="IPR025295">
    <property type="entry name" value="eCIS_core_dom"/>
</dbReference>
<dbReference type="Proteomes" id="UP000239549">
    <property type="component" value="Unassembled WGS sequence"/>
</dbReference>
<dbReference type="Pfam" id="PF13699">
    <property type="entry name" value="eCIS_core"/>
    <property type="match status" value="1"/>
</dbReference>
<evidence type="ECO:0000256" key="1">
    <source>
        <dbReference type="SAM" id="MobiDB-lite"/>
    </source>
</evidence>